<evidence type="ECO:0000313" key="18">
    <source>
        <dbReference type="EMBL" id="KPI40695.1"/>
    </source>
</evidence>
<protein>
    <recommendedName>
        <fullName evidence="14">Phenylalanine--tRNA ligase, mitochondrial</fullName>
        <ecNumber evidence="3">6.1.1.20</ecNumber>
    </recommendedName>
    <alternativeName>
        <fullName evidence="11">Phenylalanyl-tRNA synthetase</fullName>
    </alternativeName>
</protein>
<proteinExistence type="inferred from homology"/>
<evidence type="ECO:0000256" key="2">
    <source>
        <dbReference type="ARBA" id="ARBA00008226"/>
    </source>
</evidence>
<evidence type="ECO:0000256" key="10">
    <source>
        <dbReference type="ARBA" id="ARBA00023146"/>
    </source>
</evidence>
<evidence type="ECO:0000256" key="5">
    <source>
        <dbReference type="ARBA" id="ARBA00022741"/>
    </source>
</evidence>
<dbReference type="SMART" id="SM00896">
    <property type="entry name" value="FDX-ACB"/>
    <property type="match status" value="1"/>
</dbReference>
<dbReference type="PANTHER" id="PTHR11538:SF41">
    <property type="entry name" value="PHENYLALANINE--TRNA LIGASE, MITOCHONDRIAL"/>
    <property type="match status" value="1"/>
</dbReference>
<dbReference type="Proteomes" id="UP000038010">
    <property type="component" value="Unassembled WGS sequence"/>
</dbReference>
<dbReference type="InterPro" id="IPR004530">
    <property type="entry name" value="Phe-tRNA-synth_IIc_mito"/>
</dbReference>
<feature type="compositionally biased region" description="Low complexity" evidence="15">
    <location>
        <begin position="13"/>
        <end position="25"/>
    </location>
</feature>
<evidence type="ECO:0000259" key="16">
    <source>
        <dbReference type="PROSITE" id="PS50862"/>
    </source>
</evidence>
<keyword evidence="9" id="KW-0496">Mitochondrion</keyword>
<feature type="domain" description="FDX-ACB" evidence="17">
    <location>
        <begin position="407"/>
        <end position="532"/>
    </location>
</feature>
<keyword evidence="7" id="KW-0648">Protein biosynthesis</keyword>
<dbReference type="RefSeq" id="XP_018000658.1">
    <property type="nucleotide sequence ID" value="XM_018139565.1"/>
</dbReference>
<dbReference type="InterPro" id="IPR002319">
    <property type="entry name" value="Phenylalanyl-tRNA_Synthase"/>
</dbReference>
<sequence length="532" mass="60112">MRLAVTGDSWQSTAAAEPTAPPTVTNWRYPSSEALYGREPENDEGSPDELEFKAKLRASTNNTTRHDGPLSGARVAGDAYLFDKTSNLSPTILSLIGRRLYNQPDHPISITKKLIQNTFPQSVCHNVRSPVVTVEKNFDSLGFPEDHPGRSRTDTYYVNSNHVLRTHTSAHQAAAFEYMAKHKAWSYNICADVYRRDSIDRSHFPVFHQMEGAHCFRKSYSPRNRWEALHQRRHAIEANMERIPRSEGRLIRVEDAVHNYKSNPLQTEHDEEEVKLLTEHLKLSLESLIDRVFTEAAAAGVGGEEAKGKPIQIRWVEAYFPFTSPSFELEVFWQGEWLELLGCGIVQQPILKKAGLHDAIGWAWGLGVERLAMLLFGIPDIRLFWSTDHRFLSQFQEGKITKYEPFSKYPACYKDVAFWIPASPAAVSPLEARETGVAAAAGGDATKASPAEVQPAAFHENDVMEIVRDIGGTLVEDVKLVDEFVHPKSGRKSLCYRINYRSLERTLTNEEVNDLHRQITEKMKGDLGVELR</sequence>
<comment type="similarity">
    <text evidence="2">Belongs to the class-II aminoacyl-tRNA synthetase family.</text>
</comment>
<dbReference type="InterPro" id="IPR036690">
    <property type="entry name" value="Fdx_antiC-bd_sf"/>
</dbReference>
<gene>
    <name evidence="18" type="ORF">AB675_10773</name>
</gene>
<keyword evidence="5" id="KW-0547">Nucleotide-binding</keyword>
<comment type="subcellular location">
    <subcellularLocation>
        <location evidence="1">Mitochondrion matrix</location>
    </subcellularLocation>
</comment>
<dbReference type="PROSITE" id="PS50862">
    <property type="entry name" value="AA_TRNA_LIGASE_II"/>
    <property type="match status" value="1"/>
</dbReference>
<dbReference type="FunFam" id="3.30.930.10:FF:000053">
    <property type="entry name" value="Phenylalanyl-tRNA synthetase mitochondrial"/>
    <property type="match status" value="1"/>
</dbReference>
<evidence type="ECO:0000256" key="11">
    <source>
        <dbReference type="ARBA" id="ARBA00031194"/>
    </source>
</evidence>
<reference evidence="18 19" key="1">
    <citation type="submission" date="2015-06" db="EMBL/GenBank/DDBJ databases">
        <title>Draft genome of the ant-associated black yeast Phialophora attae CBS 131958.</title>
        <authorList>
            <person name="Moreno L.F."/>
            <person name="Stielow B.J."/>
            <person name="de Hoog S."/>
            <person name="Vicente V.A."/>
            <person name="Weiss V.A."/>
            <person name="de Vries M."/>
            <person name="Cruz L.M."/>
            <person name="Souza E.M."/>
        </authorList>
    </citation>
    <scope>NUCLEOTIDE SEQUENCE [LARGE SCALE GENOMIC DNA]</scope>
    <source>
        <strain evidence="18 19">CBS 131958</strain>
    </source>
</reference>
<dbReference type="EC" id="6.1.1.20" evidence="3"/>
<keyword evidence="4 18" id="KW-0436">Ligase</keyword>
<dbReference type="GO" id="GO:0005524">
    <property type="term" value="F:ATP binding"/>
    <property type="evidence" value="ECO:0007669"/>
    <property type="project" value="UniProtKB-KW"/>
</dbReference>
<evidence type="ECO:0000256" key="3">
    <source>
        <dbReference type="ARBA" id="ARBA00012814"/>
    </source>
</evidence>
<evidence type="ECO:0000256" key="15">
    <source>
        <dbReference type="SAM" id="MobiDB-lite"/>
    </source>
</evidence>
<dbReference type="GeneID" id="28731445"/>
<dbReference type="STRING" id="1664694.A0A0N1HA85"/>
<dbReference type="GO" id="GO:0006432">
    <property type="term" value="P:phenylalanyl-tRNA aminoacylation"/>
    <property type="evidence" value="ECO:0007669"/>
    <property type="project" value="InterPro"/>
</dbReference>
<dbReference type="PANTHER" id="PTHR11538">
    <property type="entry name" value="PHENYLALANYL-TRNA SYNTHETASE"/>
    <property type="match status" value="1"/>
</dbReference>
<dbReference type="Pfam" id="PF03147">
    <property type="entry name" value="FDX-ACB"/>
    <property type="match status" value="1"/>
</dbReference>
<dbReference type="InterPro" id="IPR005121">
    <property type="entry name" value="Fdx_antiC-bd"/>
</dbReference>
<evidence type="ECO:0000256" key="6">
    <source>
        <dbReference type="ARBA" id="ARBA00022840"/>
    </source>
</evidence>
<name>A0A0N1HA85_9EURO</name>
<comment type="function">
    <text evidence="13">Is responsible for the charging of tRNA(Phe) with phenylalanine in mitochondrial translation.</text>
</comment>
<dbReference type="Gene3D" id="3.30.70.380">
    <property type="entry name" value="Ferrodoxin-fold anticodon-binding domain"/>
    <property type="match status" value="1"/>
</dbReference>
<dbReference type="InterPro" id="IPR045864">
    <property type="entry name" value="aa-tRNA-synth_II/BPL/LPL"/>
</dbReference>
<evidence type="ECO:0000256" key="12">
    <source>
        <dbReference type="ARBA" id="ARBA00049255"/>
    </source>
</evidence>
<dbReference type="Pfam" id="PF01409">
    <property type="entry name" value="tRNA-synt_2d"/>
    <property type="match status" value="2"/>
</dbReference>
<evidence type="ECO:0000256" key="7">
    <source>
        <dbReference type="ARBA" id="ARBA00022917"/>
    </source>
</evidence>
<dbReference type="InterPro" id="IPR006195">
    <property type="entry name" value="aa-tRNA-synth_II"/>
</dbReference>
<feature type="domain" description="Aminoacyl-transfer RNA synthetases class-II family profile" evidence="16">
    <location>
        <begin position="191"/>
        <end position="405"/>
    </location>
</feature>
<dbReference type="GO" id="GO:0004826">
    <property type="term" value="F:phenylalanine-tRNA ligase activity"/>
    <property type="evidence" value="ECO:0007669"/>
    <property type="project" value="UniProtKB-EC"/>
</dbReference>
<evidence type="ECO:0000259" key="17">
    <source>
        <dbReference type="PROSITE" id="PS51447"/>
    </source>
</evidence>
<dbReference type="AlphaFoldDB" id="A0A0N1HA85"/>
<evidence type="ECO:0000256" key="8">
    <source>
        <dbReference type="ARBA" id="ARBA00022946"/>
    </source>
</evidence>
<evidence type="ECO:0000256" key="13">
    <source>
        <dbReference type="ARBA" id="ARBA00057761"/>
    </source>
</evidence>
<organism evidence="18 19">
    <name type="scientific">Cyphellophora attinorum</name>
    <dbReference type="NCBI Taxonomy" id="1664694"/>
    <lineage>
        <taxon>Eukaryota</taxon>
        <taxon>Fungi</taxon>
        <taxon>Dikarya</taxon>
        <taxon>Ascomycota</taxon>
        <taxon>Pezizomycotina</taxon>
        <taxon>Eurotiomycetes</taxon>
        <taxon>Chaetothyriomycetidae</taxon>
        <taxon>Chaetothyriales</taxon>
        <taxon>Cyphellophoraceae</taxon>
        <taxon>Cyphellophora</taxon>
    </lineage>
</organism>
<keyword evidence="19" id="KW-1185">Reference proteome</keyword>
<evidence type="ECO:0000256" key="14">
    <source>
        <dbReference type="ARBA" id="ARBA00073229"/>
    </source>
</evidence>
<dbReference type="EMBL" id="LFJN01000011">
    <property type="protein sequence ID" value="KPI40695.1"/>
    <property type="molecule type" value="Genomic_DNA"/>
</dbReference>
<dbReference type="GO" id="GO:0000049">
    <property type="term" value="F:tRNA binding"/>
    <property type="evidence" value="ECO:0007669"/>
    <property type="project" value="InterPro"/>
</dbReference>
<feature type="region of interest" description="Disordered" evidence="15">
    <location>
        <begin position="1"/>
        <end position="48"/>
    </location>
</feature>
<evidence type="ECO:0000313" key="19">
    <source>
        <dbReference type="Proteomes" id="UP000038010"/>
    </source>
</evidence>
<dbReference type="SUPFAM" id="SSF55681">
    <property type="entry name" value="Class II aaRS and biotin synthetases"/>
    <property type="match status" value="1"/>
</dbReference>
<comment type="catalytic activity">
    <reaction evidence="12">
        <text>tRNA(Phe) + L-phenylalanine + ATP = L-phenylalanyl-tRNA(Phe) + AMP + diphosphate + H(+)</text>
        <dbReference type="Rhea" id="RHEA:19413"/>
        <dbReference type="Rhea" id="RHEA-COMP:9668"/>
        <dbReference type="Rhea" id="RHEA-COMP:9699"/>
        <dbReference type="ChEBI" id="CHEBI:15378"/>
        <dbReference type="ChEBI" id="CHEBI:30616"/>
        <dbReference type="ChEBI" id="CHEBI:33019"/>
        <dbReference type="ChEBI" id="CHEBI:58095"/>
        <dbReference type="ChEBI" id="CHEBI:78442"/>
        <dbReference type="ChEBI" id="CHEBI:78531"/>
        <dbReference type="ChEBI" id="CHEBI:456215"/>
        <dbReference type="EC" id="6.1.1.20"/>
    </reaction>
</comment>
<comment type="caution">
    <text evidence="18">The sequence shown here is derived from an EMBL/GenBank/DDBJ whole genome shotgun (WGS) entry which is preliminary data.</text>
</comment>
<dbReference type="GO" id="GO:0005759">
    <property type="term" value="C:mitochondrial matrix"/>
    <property type="evidence" value="ECO:0007669"/>
    <property type="project" value="UniProtKB-SubCell"/>
</dbReference>
<dbReference type="CDD" id="cd00496">
    <property type="entry name" value="PheRS_alpha_core"/>
    <property type="match status" value="1"/>
</dbReference>
<dbReference type="OrthoDB" id="4457at2759"/>
<keyword evidence="8" id="KW-0809">Transit peptide</keyword>
<evidence type="ECO:0000256" key="4">
    <source>
        <dbReference type="ARBA" id="ARBA00022598"/>
    </source>
</evidence>
<dbReference type="SUPFAM" id="SSF54991">
    <property type="entry name" value="Anticodon-binding domain of PheRS"/>
    <property type="match status" value="1"/>
</dbReference>
<keyword evidence="6" id="KW-0067">ATP-binding</keyword>
<dbReference type="VEuPathDB" id="FungiDB:AB675_10773"/>
<dbReference type="Gene3D" id="3.30.930.10">
    <property type="entry name" value="Bira Bifunctional Protein, Domain 2"/>
    <property type="match status" value="1"/>
</dbReference>
<dbReference type="PROSITE" id="PS51447">
    <property type="entry name" value="FDX_ACB"/>
    <property type="match status" value="1"/>
</dbReference>
<evidence type="ECO:0000256" key="9">
    <source>
        <dbReference type="ARBA" id="ARBA00023128"/>
    </source>
</evidence>
<accession>A0A0N1HA85</accession>
<dbReference type="NCBIfam" id="TIGR00469">
    <property type="entry name" value="pheS_mito"/>
    <property type="match status" value="1"/>
</dbReference>
<evidence type="ECO:0000256" key="1">
    <source>
        <dbReference type="ARBA" id="ARBA00004305"/>
    </source>
</evidence>
<keyword evidence="10" id="KW-0030">Aminoacyl-tRNA synthetase</keyword>